<evidence type="ECO:0000313" key="13">
    <source>
        <dbReference type="EMBL" id="RJP58404.1"/>
    </source>
</evidence>
<dbReference type="Pfam" id="PF03118">
    <property type="entry name" value="RNA_pol_A_CTD"/>
    <property type="match status" value="1"/>
</dbReference>
<sequence>MTFKIGKFEIPKNIIKDETVSAGNYGVYIAEPFETGFGFTVGNSLRRILLSSLEGGAITSVKIDGVHHELATISGVVEDVAEIILNLKKVLIKVTARDTRTVRLDKKGPGPVTAGDILVDHTMEIINPDHQIATLAEDGELHMELEIQIGRGYTPADQNKDMSKPIGTIPIDSIFTPVIKVKYEVEDTRVGQMTDYDKLILHIWTDGRITPDDALSQAAAILREHLLVFEQTSGKQFEIERDDEREEKSETEELERLLLMSINEIELSVRSANCIASANINTIGELVQKSESEMLKYRNFGKKSLNEIKAIIENMGLKLGMSIPEELNKKIEERKRKVLAEPQVAPTEM</sequence>
<comment type="domain">
    <text evidence="11">The N-terminal domain is essential for RNAP assembly and basal transcription, whereas the C-terminal domain is involved in interaction with transcriptional regulators and with upstream promoter elements.</text>
</comment>
<dbReference type="SUPFAM" id="SSF47789">
    <property type="entry name" value="C-terminal domain of RNA polymerase alpha subunit"/>
    <property type="match status" value="1"/>
</dbReference>
<evidence type="ECO:0000256" key="2">
    <source>
        <dbReference type="ARBA" id="ARBA00012418"/>
    </source>
</evidence>
<dbReference type="EC" id="2.7.7.6" evidence="2 11"/>
<dbReference type="GO" id="GO:0006351">
    <property type="term" value="P:DNA-templated transcription"/>
    <property type="evidence" value="ECO:0007669"/>
    <property type="project" value="UniProtKB-UniRule"/>
</dbReference>
<dbReference type="NCBIfam" id="NF003519">
    <property type="entry name" value="PRK05182.2-5"/>
    <property type="match status" value="1"/>
</dbReference>
<feature type="domain" description="DNA-directed RNA polymerase RpoA/D/Rpb3-type" evidence="12">
    <location>
        <begin position="25"/>
        <end position="232"/>
    </location>
</feature>
<feature type="region of interest" description="Alpha C-terminal domain (alpha-CTD)" evidence="11">
    <location>
        <begin position="254"/>
        <end position="349"/>
    </location>
</feature>
<comment type="subunit">
    <text evidence="11">Homodimer. The RNAP catalytic core consists of 2 alpha, 1 beta, 1 beta' and 1 omega subunit. When a sigma factor is associated with the core the holoenzyme is formed, which can initiate transcription.</text>
</comment>
<dbReference type="GO" id="GO:0003899">
    <property type="term" value="F:DNA-directed RNA polymerase activity"/>
    <property type="evidence" value="ECO:0007669"/>
    <property type="project" value="UniProtKB-UniRule"/>
</dbReference>
<comment type="caution">
    <text evidence="13">The sequence shown here is derived from an EMBL/GenBank/DDBJ whole genome shotgun (WGS) entry which is preliminary data.</text>
</comment>
<dbReference type="NCBIfam" id="NF003513">
    <property type="entry name" value="PRK05182.1-2"/>
    <property type="match status" value="1"/>
</dbReference>
<keyword evidence="4 11" id="KW-0240">DNA-directed RNA polymerase</keyword>
<dbReference type="Pfam" id="PF01000">
    <property type="entry name" value="RNA_pol_A_bac"/>
    <property type="match status" value="1"/>
</dbReference>
<dbReference type="InterPro" id="IPR011263">
    <property type="entry name" value="DNA-dir_RNA_pol_RpoA/D/Rpb3"/>
</dbReference>
<dbReference type="Pfam" id="PF01193">
    <property type="entry name" value="RNA_pol_L"/>
    <property type="match status" value="1"/>
</dbReference>
<keyword evidence="5 11" id="KW-0808">Transferase</keyword>
<dbReference type="EMBL" id="QZJZ01000067">
    <property type="protein sequence ID" value="RJP58404.1"/>
    <property type="molecule type" value="Genomic_DNA"/>
</dbReference>
<evidence type="ECO:0000256" key="7">
    <source>
        <dbReference type="ARBA" id="ARBA00023163"/>
    </source>
</evidence>
<dbReference type="GO" id="GO:0000428">
    <property type="term" value="C:DNA-directed RNA polymerase complex"/>
    <property type="evidence" value="ECO:0007669"/>
    <property type="project" value="UniProtKB-KW"/>
</dbReference>
<evidence type="ECO:0000256" key="3">
    <source>
        <dbReference type="ARBA" id="ARBA00015972"/>
    </source>
</evidence>
<dbReference type="InterPro" id="IPR011260">
    <property type="entry name" value="RNAP_asu_C"/>
</dbReference>
<dbReference type="InterPro" id="IPR036603">
    <property type="entry name" value="RBP11-like"/>
</dbReference>
<organism evidence="13 14">
    <name type="scientific">Candidatus Auribacter fodinae</name>
    <dbReference type="NCBI Taxonomy" id="2093366"/>
    <lineage>
        <taxon>Bacteria</taxon>
        <taxon>Pseudomonadati</taxon>
        <taxon>Candidatus Auribacterota</taxon>
        <taxon>Candidatus Auribacteria</taxon>
        <taxon>Candidatus Auribacterales</taxon>
        <taxon>Candidatus Auribacteraceae</taxon>
        <taxon>Candidatus Auribacter</taxon>
    </lineage>
</organism>
<name>A0A3A4QX92_9BACT</name>
<reference evidence="13 14" key="1">
    <citation type="journal article" date="2017" name="ISME J.">
        <title>Energy and carbon metabolisms in a deep terrestrial subsurface fluid microbial community.</title>
        <authorList>
            <person name="Momper L."/>
            <person name="Jungbluth S.P."/>
            <person name="Lee M.D."/>
            <person name="Amend J.P."/>
        </authorList>
    </citation>
    <scope>NUCLEOTIDE SEQUENCE [LARGE SCALE GENOMIC DNA]</scope>
    <source>
        <strain evidence="13">SURF_26</strain>
    </source>
</reference>
<dbReference type="Gene3D" id="2.170.120.12">
    <property type="entry name" value="DNA-directed RNA polymerase, insert domain"/>
    <property type="match status" value="1"/>
</dbReference>
<keyword evidence="6 11" id="KW-0548">Nucleotidyltransferase</keyword>
<dbReference type="GO" id="GO:0005737">
    <property type="term" value="C:cytoplasm"/>
    <property type="evidence" value="ECO:0007669"/>
    <property type="project" value="UniProtKB-ARBA"/>
</dbReference>
<evidence type="ECO:0000256" key="8">
    <source>
        <dbReference type="ARBA" id="ARBA00032524"/>
    </source>
</evidence>
<dbReference type="SUPFAM" id="SSF55257">
    <property type="entry name" value="RBP11-like subunits of RNA polymerase"/>
    <property type="match status" value="1"/>
</dbReference>
<comment type="function">
    <text evidence="11">DNA-dependent RNA polymerase catalyzes the transcription of DNA into RNA using the four ribonucleoside triphosphates as substrates.</text>
</comment>
<dbReference type="SUPFAM" id="SSF56553">
    <property type="entry name" value="Insert subdomain of RNA polymerase alpha subunit"/>
    <property type="match status" value="1"/>
</dbReference>
<evidence type="ECO:0000256" key="5">
    <source>
        <dbReference type="ARBA" id="ARBA00022679"/>
    </source>
</evidence>
<keyword evidence="7 11" id="KW-0804">Transcription</keyword>
<dbReference type="Gene3D" id="3.30.1360.10">
    <property type="entry name" value="RNA polymerase, RBP11-like subunit"/>
    <property type="match status" value="1"/>
</dbReference>
<evidence type="ECO:0000259" key="12">
    <source>
        <dbReference type="SMART" id="SM00662"/>
    </source>
</evidence>
<dbReference type="Proteomes" id="UP000266426">
    <property type="component" value="Unassembled WGS sequence"/>
</dbReference>
<dbReference type="InterPro" id="IPR036643">
    <property type="entry name" value="RNApol_insert_sf"/>
</dbReference>
<dbReference type="FunFam" id="2.170.120.12:FF:000001">
    <property type="entry name" value="DNA-directed RNA polymerase subunit alpha"/>
    <property type="match status" value="1"/>
</dbReference>
<proteinExistence type="inferred from homology"/>
<comment type="similarity">
    <text evidence="1 11">Belongs to the RNA polymerase alpha chain family.</text>
</comment>
<evidence type="ECO:0000313" key="14">
    <source>
        <dbReference type="Proteomes" id="UP000266426"/>
    </source>
</evidence>
<dbReference type="SMART" id="SM00662">
    <property type="entry name" value="RPOLD"/>
    <property type="match status" value="1"/>
</dbReference>
<evidence type="ECO:0000256" key="4">
    <source>
        <dbReference type="ARBA" id="ARBA00022478"/>
    </source>
</evidence>
<dbReference type="Gene3D" id="1.10.150.20">
    <property type="entry name" value="5' to 3' exonuclease, C-terminal subdomain"/>
    <property type="match status" value="1"/>
</dbReference>
<evidence type="ECO:0000256" key="9">
    <source>
        <dbReference type="ARBA" id="ARBA00033070"/>
    </source>
</evidence>
<protein>
    <recommendedName>
        <fullName evidence="3 11">DNA-directed RNA polymerase subunit alpha</fullName>
        <shortName evidence="11">RNAP subunit alpha</shortName>
        <ecNumber evidence="2 11">2.7.7.6</ecNumber>
    </recommendedName>
    <alternativeName>
        <fullName evidence="9 11">RNA polymerase subunit alpha</fullName>
    </alternativeName>
    <alternativeName>
        <fullName evidence="8 11">Transcriptase subunit alpha</fullName>
    </alternativeName>
</protein>
<dbReference type="InterPro" id="IPR011773">
    <property type="entry name" value="DNA-dir_RpoA"/>
</dbReference>
<dbReference type="GO" id="GO:0046983">
    <property type="term" value="F:protein dimerization activity"/>
    <property type="evidence" value="ECO:0007669"/>
    <property type="project" value="InterPro"/>
</dbReference>
<evidence type="ECO:0000256" key="1">
    <source>
        <dbReference type="ARBA" id="ARBA00007123"/>
    </source>
</evidence>
<accession>A0A3A4QX92</accession>
<dbReference type="AlphaFoldDB" id="A0A3A4QX92"/>
<dbReference type="GO" id="GO:0003677">
    <property type="term" value="F:DNA binding"/>
    <property type="evidence" value="ECO:0007669"/>
    <property type="project" value="UniProtKB-UniRule"/>
</dbReference>
<feature type="region of interest" description="Alpha N-terminal domain (alpha-NTD)" evidence="11">
    <location>
        <begin position="1"/>
        <end position="243"/>
    </location>
</feature>
<evidence type="ECO:0000256" key="10">
    <source>
        <dbReference type="ARBA" id="ARBA00048552"/>
    </source>
</evidence>
<gene>
    <name evidence="11" type="primary">rpoA</name>
    <name evidence="13" type="ORF">C4541_08080</name>
</gene>
<dbReference type="NCBIfam" id="TIGR02027">
    <property type="entry name" value="rpoA"/>
    <property type="match status" value="1"/>
</dbReference>
<comment type="catalytic activity">
    <reaction evidence="10 11">
        <text>RNA(n) + a ribonucleoside 5'-triphosphate = RNA(n+1) + diphosphate</text>
        <dbReference type="Rhea" id="RHEA:21248"/>
        <dbReference type="Rhea" id="RHEA-COMP:14527"/>
        <dbReference type="Rhea" id="RHEA-COMP:17342"/>
        <dbReference type="ChEBI" id="CHEBI:33019"/>
        <dbReference type="ChEBI" id="CHEBI:61557"/>
        <dbReference type="ChEBI" id="CHEBI:140395"/>
        <dbReference type="EC" id="2.7.7.6"/>
    </reaction>
</comment>
<dbReference type="CDD" id="cd06928">
    <property type="entry name" value="RNAP_alpha_NTD"/>
    <property type="match status" value="1"/>
</dbReference>
<dbReference type="HAMAP" id="MF_00059">
    <property type="entry name" value="RNApol_bact_RpoA"/>
    <property type="match status" value="1"/>
</dbReference>
<dbReference type="InterPro" id="IPR011262">
    <property type="entry name" value="DNA-dir_RNA_pol_insert"/>
</dbReference>
<evidence type="ECO:0000256" key="11">
    <source>
        <dbReference type="HAMAP-Rule" id="MF_00059"/>
    </source>
</evidence>
<evidence type="ECO:0000256" key="6">
    <source>
        <dbReference type="ARBA" id="ARBA00022695"/>
    </source>
</evidence>